<dbReference type="EMBL" id="CABVMM010000002">
    <property type="protein sequence ID" value="VVU99202.1"/>
    <property type="molecule type" value="Genomic_DNA"/>
</dbReference>
<evidence type="ECO:0000313" key="2">
    <source>
        <dbReference type="Proteomes" id="UP000356253"/>
    </source>
</evidence>
<sequence>MNTHADKIQKPESKSVATHKKQKNGPATFQLMDKRSEAVTQRKLQTMANESNQVSQLRSLQEKTYQSSLEEKNAIQKKPNNTGLPDNLKTGIENLSGYSMDDVKVHYNSAKPAQLNAHAYAQGTNIHLASGQEKHLPHEAWHVVQQKQGRVQPTMQLKGKVNINDDKGLEKEADEMGAKAIQLLVNTKSAMNFKNSRLSQSQVSDSNSKIIFDVIQGVFVYSFLSHRIKNSDKNDKYYEDIGFIRVINPLGGFVWADRRNVECVKELLGYSPDITNNEMSEIRAFTISAPTHDKGWQSKTQYNNRINCIREALKIIYSVYDASKLYILTAPEYFFAAPSKDSHFMDKKEFDYISSQLQSIASSLPPNLVMVPGTIGYSEVITKEELESEVAKLQIKHDQLLNYVSSYRDVEKNEKNIALYTREYVKKEYEFDWEYETKQLKDKSSTKKLFNRALVFYNQTMEVYDKMFESVSGERDRGKGDDGKLFEHGTAPFVREYKGIKIALQVCSDYAYESLRGLDIKPDIQLVPASNYGGAESFQQAKTLLKADSKGSSVTKMVKEGKKQVQEQDHEWELNSLEKTTLSYYSIKK</sequence>
<evidence type="ECO:0000313" key="1">
    <source>
        <dbReference type="EMBL" id="VVU99202.1"/>
    </source>
</evidence>
<gene>
    <name evidence="1" type="ORF">FVB9532_00454</name>
</gene>
<organism evidence="1 2">
    <name type="scientific">Mesonia oceanica</name>
    <dbReference type="NCBI Taxonomy" id="2687242"/>
    <lineage>
        <taxon>Bacteria</taxon>
        <taxon>Pseudomonadati</taxon>
        <taxon>Bacteroidota</taxon>
        <taxon>Flavobacteriia</taxon>
        <taxon>Flavobacteriales</taxon>
        <taxon>Flavobacteriaceae</taxon>
        <taxon>Mesonia</taxon>
    </lineage>
</organism>
<comment type="caution">
    <text evidence="1">The sequence shown here is derived from an EMBL/GenBank/DDBJ whole genome shotgun (WGS) entry which is preliminary data.</text>
</comment>
<keyword evidence="2" id="KW-1185">Reference proteome</keyword>
<reference evidence="1" key="1">
    <citation type="submission" date="2019-09" db="EMBL/GenBank/DDBJ databases">
        <authorList>
            <person name="Rodrigo-Torres L."/>
            <person name="Arahal R. D."/>
            <person name="Lucena T."/>
        </authorList>
    </citation>
    <scope>NUCLEOTIDE SEQUENCE</scope>
    <source>
        <strain evidence="1">ISS653</strain>
    </source>
</reference>
<proteinExistence type="predicted"/>
<accession>A0AC61Y550</accession>
<dbReference type="Proteomes" id="UP000356253">
    <property type="component" value="Unassembled WGS sequence"/>
</dbReference>
<protein>
    <submittedName>
        <fullName evidence="1">Uncharacterized protein</fullName>
    </submittedName>
</protein>
<name>A0AC61Y550_9FLAO</name>